<keyword evidence="1" id="KW-0238">DNA-binding</keyword>
<dbReference type="Pfam" id="PF01381">
    <property type="entry name" value="HTH_3"/>
    <property type="match status" value="1"/>
</dbReference>
<dbReference type="EMBL" id="JAGQLI010000065">
    <property type="protein sequence ID" value="MCA9379042.1"/>
    <property type="molecule type" value="Genomic_DNA"/>
</dbReference>
<dbReference type="InterPro" id="IPR010982">
    <property type="entry name" value="Lambda_DNA-bd_dom_sf"/>
</dbReference>
<dbReference type="SUPFAM" id="SSF47413">
    <property type="entry name" value="lambda repressor-like DNA-binding domains"/>
    <property type="match status" value="1"/>
</dbReference>
<dbReference type="PROSITE" id="PS50943">
    <property type="entry name" value="HTH_CROC1"/>
    <property type="match status" value="1"/>
</dbReference>
<dbReference type="Gene3D" id="1.10.260.40">
    <property type="entry name" value="lambda repressor-like DNA-binding domains"/>
    <property type="match status" value="1"/>
</dbReference>
<organism evidence="3 4">
    <name type="scientific">Candidatus Dojkabacteria bacterium</name>
    <dbReference type="NCBI Taxonomy" id="2099670"/>
    <lineage>
        <taxon>Bacteria</taxon>
        <taxon>Candidatus Dojkabacteria</taxon>
    </lineage>
</organism>
<dbReference type="InterPro" id="IPR001387">
    <property type="entry name" value="Cro/C1-type_HTH"/>
</dbReference>
<evidence type="ECO:0000313" key="4">
    <source>
        <dbReference type="Proteomes" id="UP000760819"/>
    </source>
</evidence>
<dbReference type="PANTHER" id="PTHR46558:SF6">
    <property type="entry name" value="TRANSCRIPTIONAL REGULATOR, PBSX FAMILY"/>
    <property type="match status" value="1"/>
</dbReference>
<reference evidence="3" key="2">
    <citation type="journal article" date="2021" name="Microbiome">
        <title>Successional dynamics and alternative stable states in a saline activated sludge microbial community over 9 years.</title>
        <authorList>
            <person name="Wang Y."/>
            <person name="Ye J."/>
            <person name="Ju F."/>
            <person name="Liu L."/>
            <person name="Boyd J.A."/>
            <person name="Deng Y."/>
            <person name="Parks D.H."/>
            <person name="Jiang X."/>
            <person name="Yin X."/>
            <person name="Woodcroft B.J."/>
            <person name="Tyson G.W."/>
            <person name="Hugenholtz P."/>
            <person name="Polz M.F."/>
            <person name="Zhang T."/>
        </authorList>
    </citation>
    <scope>NUCLEOTIDE SEQUENCE</scope>
    <source>
        <strain evidence="3">HKST-UBA12</strain>
    </source>
</reference>
<evidence type="ECO:0000256" key="1">
    <source>
        <dbReference type="ARBA" id="ARBA00023125"/>
    </source>
</evidence>
<evidence type="ECO:0000259" key="2">
    <source>
        <dbReference type="PROSITE" id="PS50943"/>
    </source>
</evidence>
<dbReference type="GO" id="GO:0003677">
    <property type="term" value="F:DNA binding"/>
    <property type="evidence" value="ECO:0007669"/>
    <property type="project" value="UniProtKB-KW"/>
</dbReference>
<evidence type="ECO:0000313" key="3">
    <source>
        <dbReference type="EMBL" id="MCA9379042.1"/>
    </source>
</evidence>
<proteinExistence type="predicted"/>
<dbReference type="CDD" id="cd00093">
    <property type="entry name" value="HTH_XRE"/>
    <property type="match status" value="1"/>
</dbReference>
<name>A0A955I5P8_9BACT</name>
<accession>A0A955I5P8</accession>
<dbReference type="AlphaFoldDB" id="A0A955I5P8"/>
<protein>
    <submittedName>
        <fullName evidence="3">Helix-turn-helix transcriptional regulator</fullName>
    </submittedName>
</protein>
<dbReference type="PANTHER" id="PTHR46558">
    <property type="entry name" value="TRACRIPTIONAL REGULATORY PROTEIN-RELATED-RELATED"/>
    <property type="match status" value="1"/>
</dbReference>
<comment type="caution">
    <text evidence="3">The sequence shown here is derived from an EMBL/GenBank/DDBJ whole genome shotgun (WGS) entry which is preliminary data.</text>
</comment>
<sequence length="73" mass="8296">MYYKKSEKVDNCVYQKRKSLGQTQEEVAGAVGVTRQTIISIEKGDYIPSVLLALKLAEHFNCKLEELFNLCPD</sequence>
<reference evidence="3" key="1">
    <citation type="submission" date="2020-04" db="EMBL/GenBank/DDBJ databases">
        <authorList>
            <person name="Zhang T."/>
        </authorList>
    </citation>
    <scope>NUCLEOTIDE SEQUENCE</scope>
    <source>
        <strain evidence="3">HKST-UBA12</strain>
    </source>
</reference>
<gene>
    <name evidence="3" type="ORF">KC640_01305</name>
</gene>
<dbReference type="SMART" id="SM00530">
    <property type="entry name" value="HTH_XRE"/>
    <property type="match status" value="1"/>
</dbReference>
<dbReference type="Proteomes" id="UP000760819">
    <property type="component" value="Unassembled WGS sequence"/>
</dbReference>
<feature type="domain" description="HTH cro/C1-type" evidence="2">
    <location>
        <begin position="13"/>
        <end position="67"/>
    </location>
</feature>